<keyword evidence="4 16" id="KW-0349">Heme</keyword>
<dbReference type="OrthoDB" id="9781261at2"/>
<dbReference type="InterPro" id="IPR008972">
    <property type="entry name" value="Cupredoxin"/>
</dbReference>
<dbReference type="InterPro" id="IPR014222">
    <property type="entry name" value="Cyt_c_oxidase_su2"/>
</dbReference>
<evidence type="ECO:0000256" key="16">
    <source>
        <dbReference type="PROSITE-ProRule" id="PRU00433"/>
    </source>
</evidence>
<feature type="domain" description="Cytochrome oxidase subunit II copper A binding" evidence="18">
    <location>
        <begin position="147"/>
        <end position="261"/>
    </location>
</feature>
<evidence type="ECO:0000313" key="20">
    <source>
        <dbReference type="EMBL" id="MWC45258.1"/>
    </source>
</evidence>
<dbReference type="Pfam" id="PF00116">
    <property type="entry name" value="COX2"/>
    <property type="match status" value="1"/>
</dbReference>
<evidence type="ECO:0000256" key="13">
    <source>
        <dbReference type="ARBA" id="ARBA00024688"/>
    </source>
</evidence>
<keyword evidence="9 17" id="KW-1133">Transmembrane helix</keyword>
<keyword evidence="20" id="KW-0560">Oxidoreductase</keyword>
<evidence type="ECO:0000256" key="17">
    <source>
        <dbReference type="SAM" id="Phobius"/>
    </source>
</evidence>
<dbReference type="AlphaFoldDB" id="A0A6N8M082"/>
<dbReference type="InterPro" id="IPR034236">
    <property type="entry name" value="CuRO_CcO_Caa3_II"/>
</dbReference>
<dbReference type="PANTHER" id="PTHR22888">
    <property type="entry name" value="CYTOCHROME C OXIDASE, SUBUNIT II"/>
    <property type="match status" value="1"/>
</dbReference>
<dbReference type="Gene3D" id="2.60.40.420">
    <property type="entry name" value="Cupredoxins - blue copper proteins"/>
    <property type="match status" value="1"/>
</dbReference>
<evidence type="ECO:0000256" key="7">
    <source>
        <dbReference type="ARBA" id="ARBA00022723"/>
    </source>
</evidence>
<comment type="similarity">
    <text evidence="2">Belongs to the cytochrome c oxidase subunit 2 family.</text>
</comment>
<evidence type="ECO:0000259" key="18">
    <source>
        <dbReference type="PROSITE" id="PS50857"/>
    </source>
</evidence>
<evidence type="ECO:0000256" key="6">
    <source>
        <dbReference type="ARBA" id="ARBA00022692"/>
    </source>
</evidence>
<evidence type="ECO:0000256" key="8">
    <source>
        <dbReference type="ARBA" id="ARBA00022982"/>
    </source>
</evidence>
<dbReference type="SUPFAM" id="SSF46626">
    <property type="entry name" value="Cytochrome c"/>
    <property type="match status" value="1"/>
</dbReference>
<evidence type="ECO:0000256" key="3">
    <source>
        <dbReference type="ARBA" id="ARBA00022448"/>
    </source>
</evidence>
<evidence type="ECO:0000259" key="19">
    <source>
        <dbReference type="PROSITE" id="PS51007"/>
    </source>
</evidence>
<comment type="catalytic activity">
    <reaction evidence="15">
        <text>4 Fe(II)-[cytochrome c] + O2 + 8 H(+)(in) = 4 Fe(III)-[cytochrome c] + 2 H2O + 4 H(+)(out)</text>
        <dbReference type="Rhea" id="RHEA:11436"/>
        <dbReference type="Rhea" id="RHEA-COMP:10350"/>
        <dbReference type="Rhea" id="RHEA-COMP:14399"/>
        <dbReference type="ChEBI" id="CHEBI:15377"/>
        <dbReference type="ChEBI" id="CHEBI:15378"/>
        <dbReference type="ChEBI" id="CHEBI:15379"/>
        <dbReference type="ChEBI" id="CHEBI:29033"/>
        <dbReference type="ChEBI" id="CHEBI:29034"/>
        <dbReference type="EC" id="7.1.1.9"/>
    </reaction>
</comment>
<evidence type="ECO:0000256" key="10">
    <source>
        <dbReference type="ARBA" id="ARBA00023004"/>
    </source>
</evidence>
<dbReference type="PROSITE" id="PS50857">
    <property type="entry name" value="COX2_CUA"/>
    <property type="match status" value="1"/>
</dbReference>
<dbReference type="InterPro" id="IPR009056">
    <property type="entry name" value="Cyt_c-like_dom"/>
</dbReference>
<dbReference type="PROSITE" id="PS51007">
    <property type="entry name" value="CYTC"/>
    <property type="match status" value="1"/>
</dbReference>
<dbReference type="GO" id="GO:0016491">
    <property type="term" value="F:oxidoreductase activity"/>
    <property type="evidence" value="ECO:0007669"/>
    <property type="project" value="UniProtKB-KW"/>
</dbReference>
<keyword evidence="5" id="KW-0679">Respiratory chain</keyword>
<dbReference type="PANTHER" id="PTHR22888:SF9">
    <property type="entry name" value="CYTOCHROME C OXIDASE SUBUNIT 2"/>
    <property type="match status" value="1"/>
</dbReference>
<dbReference type="GO" id="GO:0016020">
    <property type="term" value="C:membrane"/>
    <property type="evidence" value="ECO:0007669"/>
    <property type="project" value="UniProtKB-SubCell"/>
</dbReference>
<organism evidence="20 21">
    <name type="scientific">Sphingomonas carotinifaciens</name>
    <dbReference type="NCBI Taxonomy" id="1166323"/>
    <lineage>
        <taxon>Bacteria</taxon>
        <taxon>Pseudomonadati</taxon>
        <taxon>Pseudomonadota</taxon>
        <taxon>Alphaproteobacteria</taxon>
        <taxon>Sphingomonadales</taxon>
        <taxon>Sphingomonadaceae</taxon>
        <taxon>Sphingomonas</taxon>
    </lineage>
</organism>
<dbReference type="Proteomes" id="UP000436801">
    <property type="component" value="Unassembled WGS sequence"/>
</dbReference>
<dbReference type="InterPro" id="IPR036909">
    <property type="entry name" value="Cyt_c-like_dom_sf"/>
</dbReference>
<dbReference type="EMBL" id="WSUT01000005">
    <property type="protein sequence ID" value="MWC45258.1"/>
    <property type="molecule type" value="Genomic_DNA"/>
</dbReference>
<dbReference type="SUPFAM" id="SSF49503">
    <property type="entry name" value="Cupredoxins"/>
    <property type="match status" value="1"/>
</dbReference>
<dbReference type="GO" id="GO:0042773">
    <property type="term" value="P:ATP synthesis coupled electron transport"/>
    <property type="evidence" value="ECO:0007669"/>
    <property type="project" value="TreeGrafter"/>
</dbReference>
<comment type="caution">
    <text evidence="20">The sequence shown here is derived from an EMBL/GenBank/DDBJ whole genome shotgun (WGS) entry which is preliminary data.</text>
</comment>
<reference evidence="20 21" key="1">
    <citation type="submission" date="2019-12" db="EMBL/GenBank/DDBJ databases">
        <authorList>
            <person name="Zheng J."/>
        </authorList>
    </citation>
    <scope>NUCLEOTIDE SEQUENCE [LARGE SCALE GENOMIC DNA]</scope>
    <source>
        <strain evidence="20 21">DSM 27347</strain>
    </source>
</reference>
<evidence type="ECO:0000256" key="4">
    <source>
        <dbReference type="ARBA" id="ARBA00022617"/>
    </source>
</evidence>
<evidence type="ECO:0000256" key="5">
    <source>
        <dbReference type="ARBA" id="ARBA00022660"/>
    </source>
</evidence>
<accession>A0A6N8M082</accession>
<dbReference type="CDD" id="cd04213">
    <property type="entry name" value="CuRO_CcO_Caa3_II"/>
    <property type="match status" value="1"/>
</dbReference>
<keyword evidence="6 17" id="KW-0812">Transmembrane</keyword>
<feature type="domain" description="Cytochrome c" evidence="19">
    <location>
        <begin position="268"/>
        <end position="360"/>
    </location>
</feature>
<dbReference type="PROSITE" id="PS00078">
    <property type="entry name" value="COX2"/>
    <property type="match status" value="1"/>
</dbReference>
<keyword evidence="11" id="KW-0186">Copper</keyword>
<evidence type="ECO:0000256" key="9">
    <source>
        <dbReference type="ARBA" id="ARBA00022989"/>
    </source>
</evidence>
<evidence type="ECO:0000256" key="11">
    <source>
        <dbReference type="ARBA" id="ARBA00023008"/>
    </source>
</evidence>
<evidence type="ECO:0000256" key="14">
    <source>
        <dbReference type="ARBA" id="ARBA00031399"/>
    </source>
</evidence>
<dbReference type="GO" id="GO:0005507">
    <property type="term" value="F:copper ion binding"/>
    <property type="evidence" value="ECO:0007669"/>
    <property type="project" value="InterPro"/>
</dbReference>
<keyword evidence="12 17" id="KW-0472">Membrane</keyword>
<evidence type="ECO:0000256" key="15">
    <source>
        <dbReference type="ARBA" id="ARBA00047816"/>
    </source>
</evidence>
<name>A0A6N8M082_9SPHN</name>
<dbReference type="NCBIfam" id="TIGR02866">
    <property type="entry name" value="CoxB"/>
    <property type="match status" value="1"/>
</dbReference>
<evidence type="ECO:0000256" key="1">
    <source>
        <dbReference type="ARBA" id="ARBA00004141"/>
    </source>
</evidence>
<dbReference type="InterPro" id="IPR045187">
    <property type="entry name" value="CcO_II"/>
</dbReference>
<dbReference type="InterPro" id="IPR001505">
    <property type="entry name" value="Copper_CuA"/>
</dbReference>
<gene>
    <name evidence="20" type="primary">coxB</name>
    <name evidence="20" type="ORF">GQR91_16710</name>
</gene>
<feature type="transmembrane region" description="Helical" evidence="17">
    <location>
        <begin position="117"/>
        <end position="137"/>
    </location>
</feature>
<feature type="transmembrane region" description="Helical" evidence="17">
    <location>
        <begin position="74"/>
        <end position="96"/>
    </location>
</feature>
<dbReference type="Pfam" id="PF00034">
    <property type="entry name" value="Cytochrom_C"/>
    <property type="match status" value="1"/>
</dbReference>
<dbReference type="InterPro" id="IPR002429">
    <property type="entry name" value="CcO_II-like_C"/>
</dbReference>
<dbReference type="GO" id="GO:0020037">
    <property type="term" value="F:heme binding"/>
    <property type="evidence" value="ECO:0007669"/>
    <property type="project" value="InterPro"/>
</dbReference>
<evidence type="ECO:0000313" key="21">
    <source>
        <dbReference type="Proteomes" id="UP000436801"/>
    </source>
</evidence>
<proteinExistence type="inferred from homology"/>
<keyword evidence="10 16" id="KW-0408">Iron</keyword>
<evidence type="ECO:0000256" key="2">
    <source>
        <dbReference type="ARBA" id="ARBA00007866"/>
    </source>
</evidence>
<dbReference type="GO" id="GO:0004129">
    <property type="term" value="F:cytochrome-c oxidase activity"/>
    <property type="evidence" value="ECO:0007669"/>
    <property type="project" value="UniProtKB-EC"/>
</dbReference>
<protein>
    <recommendedName>
        <fullName evidence="14">Cytochrome aa3 subunit 2</fullName>
    </recommendedName>
</protein>
<comment type="function">
    <text evidence="13">Subunits I and II form the functional core of the enzyme complex. Electrons originating in cytochrome c are transferred via heme a and Cu(A) to the binuclear center formed by heme a3 and Cu(B).</text>
</comment>
<keyword evidence="7 16" id="KW-0479">Metal-binding</keyword>
<evidence type="ECO:0000256" key="12">
    <source>
        <dbReference type="ARBA" id="ARBA00023136"/>
    </source>
</evidence>
<sequence>MRRPHGTDAALGPLFTGGWAKGVPAISGFRIKVIGTRGRGGALRWLCPVSGLAWLSGCNTHQSALAPFGAEADALRSLLILLLIGAVLLAAGLFWLMRRAVTSAEGAITHQQGMRMVLWLGGVFPTILLGGLLVYSLPMMKPAPVGPADLRIRVDAQQFWWRTQYRTPGGPIEGANELRLPVGRTVSLELTAGDVIHSFWVPGLAGKMDMIPGRVTNLVVRAEKPGHYRGVCTEFCGLSHALMAFDVVAMPPAAFDAWLAAQARPAQTEAGAGAQLFASYGCGACHSIRGTTQAGTIGPDLTHFGSRRTLAAGILEPTTQNIARFIRHPEATKPGVRMPAFPQMREAEATAIARYLQGLK</sequence>
<comment type="subcellular location">
    <subcellularLocation>
        <location evidence="1">Membrane</location>
        <topology evidence="1">Multi-pass membrane protein</topology>
    </subcellularLocation>
</comment>
<keyword evidence="3" id="KW-0813">Transport</keyword>
<keyword evidence="8" id="KW-0249">Electron transport</keyword>